<organism evidence="4 5">
    <name type="scientific">Rubripirellula obstinata</name>
    <dbReference type="NCBI Taxonomy" id="406547"/>
    <lineage>
        <taxon>Bacteria</taxon>
        <taxon>Pseudomonadati</taxon>
        <taxon>Planctomycetota</taxon>
        <taxon>Planctomycetia</taxon>
        <taxon>Pirellulales</taxon>
        <taxon>Pirellulaceae</taxon>
        <taxon>Rubripirellula</taxon>
    </lineage>
</organism>
<dbReference type="InterPro" id="IPR006311">
    <property type="entry name" value="TAT_signal"/>
</dbReference>
<proteinExistence type="predicted"/>
<reference evidence="4 5" key="1">
    <citation type="submission" date="2019-08" db="EMBL/GenBank/DDBJ databases">
        <title>Deep-cultivation of Planctomycetes and their phenomic and genomic characterization uncovers novel biology.</title>
        <authorList>
            <person name="Wiegand S."/>
            <person name="Jogler M."/>
            <person name="Boedeker C."/>
            <person name="Pinto D."/>
            <person name="Vollmers J."/>
            <person name="Rivas-Marin E."/>
            <person name="Kohn T."/>
            <person name="Peeters S.H."/>
            <person name="Heuer A."/>
            <person name="Rast P."/>
            <person name="Oberbeckmann S."/>
            <person name="Bunk B."/>
            <person name="Jeske O."/>
            <person name="Meyerdierks A."/>
            <person name="Storesund J.E."/>
            <person name="Kallscheuer N."/>
            <person name="Luecker S."/>
            <person name="Lage O.M."/>
            <person name="Pohl T."/>
            <person name="Merkel B.J."/>
            <person name="Hornburger P."/>
            <person name="Mueller R.-W."/>
            <person name="Bruemmer F."/>
            <person name="Labrenz M."/>
            <person name="Spormann A.M."/>
            <person name="Op Den Camp H."/>
            <person name="Overmann J."/>
            <person name="Amann R."/>
            <person name="Jetten M.S.M."/>
            <person name="Mascher T."/>
            <person name="Medema M.H."/>
            <person name="Devos D.P."/>
            <person name="Kaster A.-K."/>
            <person name="Ovreas L."/>
            <person name="Rohde M."/>
            <person name="Galperin M.Y."/>
            <person name="Jogler C."/>
        </authorList>
    </citation>
    <scope>NUCLEOTIDE SEQUENCE [LARGE SCALE GENOMIC DNA]</scope>
    <source>
        <strain evidence="4 5">LF1</strain>
    </source>
</reference>
<dbReference type="SUPFAM" id="SSF51658">
    <property type="entry name" value="Xylose isomerase-like"/>
    <property type="match status" value="1"/>
</dbReference>
<dbReference type="OrthoDB" id="9782669at2"/>
<dbReference type="EMBL" id="VRLW01000001">
    <property type="protein sequence ID" value="KAA1257701.1"/>
    <property type="molecule type" value="Genomic_DNA"/>
</dbReference>
<evidence type="ECO:0000313" key="4">
    <source>
        <dbReference type="EMBL" id="KAA1257701.1"/>
    </source>
</evidence>
<dbReference type="RefSeq" id="WP_068265834.1">
    <property type="nucleotide sequence ID" value="NZ_LWSK01000099.1"/>
</dbReference>
<accession>A0A5B1CBT8</accession>
<dbReference type="PANTHER" id="PTHR43489">
    <property type="entry name" value="ISOMERASE"/>
    <property type="match status" value="1"/>
</dbReference>
<sequence precursor="true">MTAQPNRRQFIAASSAACLVASSSTVHAETDADAAKPWLRKSFKSNMFYDQRYAEKKTLAEHFAEAKTAGFDGVEMLVPLDNVTEAIAASRETGLIIDGSVGNYHWKQRHTDSDRDVRKQALANLKTGIKQTGEMGGDSMLIVPGHGNDGKEERILQRAQEAVEAALPVAEQNKVSILIENVHNRMFYDAAGGQDQTADALAEFIDRFDSPWVGVQFDIGNVAKFGDPAGWIRTLGPRIKKLDAKGYSRSQESFTKIGEGDIDWASVVDALHEINFSGWVAAEFGPSHISRLTEISKNLETHLLCSQSLARVE</sequence>
<protein>
    <submittedName>
        <fullName evidence="4">Xylose isomerase-like TIM barrel</fullName>
    </submittedName>
</protein>
<dbReference type="InterPro" id="IPR036237">
    <property type="entry name" value="Xyl_isomerase-like_sf"/>
</dbReference>
<evidence type="ECO:0000259" key="3">
    <source>
        <dbReference type="Pfam" id="PF01261"/>
    </source>
</evidence>
<dbReference type="PROSITE" id="PS51318">
    <property type="entry name" value="TAT"/>
    <property type="match status" value="1"/>
</dbReference>
<evidence type="ECO:0000313" key="5">
    <source>
        <dbReference type="Proteomes" id="UP000322699"/>
    </source>
</evidence>
<comment type="caution">
    <text evidence="4">The sequence shown here is derived from an EMBL/GenBank/DDBJ whole genome shotgun (WGS) entry which is preliminary data.</text>
</comment>
<feature type="domain" description="Xylose isomerase-like TIM barrel" evidence="3">
    <location>
        <begin position="63"/>
        <end position="285"/>
    </location>
</feature>
<dbReference type="PANTHER" id="PTHR43489:SF7">
    <property type="entry name" value="3-DEHYDRO-D-GULOSIDE 4-EPIMERASE-RELATED"/>
    <property type="match status" value="1"/>
</dbReference>
<feature type="signal peptide" evidence="2">
    <location>
        <begin position="1"/>
        <end position="28"/>
    </location>
</feature>
<feature type="chain" id="PRO_5023107729" evidence="2">
    <location>
        <begin position="29"/>
        <end position="313"/>
    </location>
</feature>
<dbReference type="AlphaFoldDB" id="A0A5B1CBT8"/>
<keyword evidence="1 4" id="KW-0413">Isomerase</keyword>
<dbReference type="InterPro" id="IPR050417">
    <property type="entry name" value="Sugar_Epim/Isomerase"/>
</dbReference>
<name>A0A5B1CBT8_9BACT</name>
<evidence type="ECO:0000256" key="2">
    <source>
        <dbReference type="SAM" id="SignalP"/>
    </source>
</evidence>
<dbReference type="Pfam" id="PF01261">
    <property type="entry name" value="AP_endonuc_2"/>
    <property type="match status" value="1"/>
</dbReference>
<keyword evidence="5" id="KW-1185">Reference proteome</keyword>
<dbReference type="GO" id="GO:0016853">
    <property type="term" value="F:isomerase activity"/>
    <property type="evidence" value="ECO:0007669"/>
    <property type="project" value="UniProtKB-KW"/>
</dbReference>
<dbReference type="InterPro" id="IPR013022">
    <property type="entry name" value="Xyl_isomerase-like_TIM-brl"/>
</dbReference>
<evidence type="ECO:0000256" key="1">
    <source>
        <dbReference type="ARBA" id="ARBA00023235"/>
    </source>
</evidence>
<gene>
    <name evidence="4" type="ORF">LF1_01890</name>
</gene>
<dbReference type="Proteomes" id="UP000322699">
    <property type="component" value="Unassembled WGS sequence"/>
</dbReference>
<keyword evidence="2" id="KW-0732">Signal</keyword>
<dbReference type="Gene3D" id="3.20.20.150">
    <property type="entry name" value="Divalent-metal-dependent TIM barrel enzymes"/>
    <property type="match status" value="1"/>
</dbReference>